<dbReference type="Proteomes" id="UP001586593">
    <property type="component" value="Unassembled WGS sequence"/>
</dbReference>
<evidence type="ECO:0000313" key="9">
    <source>
        <dbReference type="EMBL" id="KAL1844494.1"/>
    </source>
</evidence>
<keyword evidence="6" id="KW-0539">Nucleus</keyword>
<reference evidence="9 10" key="1">
    <citation type="journal article" date="2024" name="Commun. Biol.">
        <title>Comparative genomic analysis of thermophilic fungi reveals convergent evolutionary adaptations and gene losses.</title>
        <authorList>
            <person name="Steindorff A.S."/>
            <person name="Aguilar-Pontes M.V."/>
            <person name="Robinson A.J."/>
            <person name="Andreopoulos B."/>
            <person name="LaButti K."/>
            <person name="Kuo A."/>
            <person name="Mondo S."/>
            <person name="Riley R."/>
            <person name="Otillar R."/>
            <person name="Haridas S."/>
            <person name="Lipzen A."/>
            <person name="Grimwood J."/>
            <person name="Schmutz J."/>
            <person name="Clum A."/>
            <person name="Reid I.D."/>
            <person name="Moisan M.C."/>
            <person name="Butler G."/>
            <person name="Nguyen T.T.M."/>
            <person name="Dewar K."/>
            <person name="Conant G."/>
            <person name="Drula E."/>
            <person name="Henrissat B."/>
            <person name="Hansel C."/>
            <person name="Singer S."/>
            <person name="Hutchinson M.I."/>
            <person name="de Vries R.P."/>
            <person name="Natvig D.O."/>
            <person name="Powell A.J."/>
            <person name="Tsang A."/>
            <person name="Grigoriev I.V."/>
        </authorList>
    </citation>
    <scope>NUCLEOTIDE SEQUENCE [LARGE SCALE GENOMIC DNA]</scope>
    <source>
        <strain evidence="9 10">ATCC 24622</strain>
    </source>
</reference>
<keyword evidence="7" id="KW-0131">Cell cycle</keyword>
<evidence type="ECO:0000256" key="3">
    <source>
        <dbReference type="ARBA" id="ARBA00022618"/>
    </source>
</evidence>
<comment type="caution">
    <text evidence="9">The sequence shown here is derived from an EMBL/GenBank/DDBJ whole genome shotgun (WGS) entry which is preliminary data.</text>
</comment>
<evidence type="ECO:0000256" key="7">
    <source>
        <dbReference type="ARBA" id="ARBA00023306"/>
    </source>
</evidence>
<dbReference type="EMBL" id="JAZHXJ010001672">
    <property type="protein sequence ID" value="KAL1844494.1"/>
    <property type="molecule type" value="Genomic_DNA"/>
</dbReference>
<organism evidence="9 10">
    <name type="scientific">Phialemonium thermophilum</name>
    <dbReference type="NCBI Taxonomy" id="223376"/>
    <lineage>
        <taxon>Eukaryota</taxon>
        <taxon>Fungi</taxon>
        <taxon>Dikarya</taxon>
        <taxon>Ascomycota</taxon>
        <taxon>Pezizomycotina</taxon>
        <taxon>Sordariomycetes</taxon>
        <taxon>Sordariomycetidae</taxon>
        <taxon>Cephalothecales</taxon>
        <taxon>Cephalothecaceae</taxon>
        <taxon>Phialemonium</taxon>
    </lineage>
</organism>
<proteinExistence type="inferred from homology"/>
<sequence length="661" mass="72224">MAVKPKPPTAGRRPGSSAASSSNSPRVSHTSSPVETLPVLIRAAEDFFSKARASVSELGRTRDTAAIEEYHKLIATGLGCLEAAMQSNKLWPRLEARLRLRYAGMLVEETVNTMEAETALTKGIALCDKHRLADLKYCMQFLFAKALFQRNPKAALISLDHTISESATYKQAAWVYVFRFLKAAFYVEAGSSTDPHAFENLRSLASVADQRGDKAICVVASLLEALAHLGAMKEDAILRVQTCIAQASKFQLDASTRLPQIDVLLLFLDIACSLLQKQTNVYSQKLAALQSRMDDLKSSGEWDPRTSELLLPIRKQPGSSQTISDDTACILRRGDGETDYLVLPALTYHQAFALAYTFHGLFTLAKSTTIGKSSQIWKQALKVLKDHDSKPPSSSLPEAIRQADWDAAIACYVQILIGLQSATLSEWAKVKECLQAIRDLEITPSKVLGLLHLYLTGVFEQGTANLGQALKIFEDPRFDLEANQPGKAGVASTEFLLSVLAALNRIWIMQDPAHRNDAKTSELIETLRPLCADAADVEVRMVFNLVLASLRTQAPASINQIKRHIQQSLNGAQATSNTHCLSIALNIMRCRLFENVVGEQALKSARASAAQAKKAGNQLWMSVAEGMLAQSLEMQGALAEAKATRENGVRLANKALAMSQC</sequence>
<protein>
    <recommendedName>
        <fullName evidence="11">Cohesin loading factor</fullName>
    </recommendedName>
</protein>
<dbReference type="InterPro" id="IPR019440">
    <property type="entry name" value="MAU2"/>
</dbReference>
<evidence type="ECO:0000256" key="6">
    <source>
        <dbReference type="ARBA" id="ARBA00023242"/>
    </source>
</evidence>
<keyword evidence="10" id="KW-1185">Reference proteome</keyword>
<feature type="compositionally biased region" description="Low complexity" evidence="8">
    <location>
        <begin position="10"/>
        <end position="28"/>
    </location>
</feature>
<accession>A0ABR3VS57</accession>
<comment type="subcellular location">
    <subcellularLocation>
        <location evidence="1">Nucleus</location>
    </subcellularLocation>
</comment>
<evidence type="ECO:0000256" key="1">
    <source>
        <dbReference type="ARBA" id="ARBA00004123"/>
    </source>
</evidence>
<keyword evidence="4" id="KW-0498">Mitosis</keyword>
<gene>
    <name evidence="9" type="ORF">VTK73DRAFT_2420</name>
</gene>
<dbReference type="PANTHER" id="PTHR21394">
    <property type="entry name" value="MAU2 CHROMATID COHESION FACTOR HOMOLOG"/>
    <property type="match status" value="1"/>
</dbReference>
<name>A0ABR3VS57_9PEZI</name>
<keyword evidence="3" id="KW-0132">Cell division</keyword>
<evidence type="ECO:0008006" key="11">
    <source>
        <dbReference type="Google" id="ProtNLM"/>
    </source>
</evidence>
<evidence type="ECO:0000313" key="10">
    <source>
        <dbReference type="Proteomes" id="UP001586593"/>
    </source>
</evidence>
<comment type="similarity">
    <text evidence="2">Belongs to the SCC4/mau-2 family.</text>
</comment>
<keyword evidence="5" id="KW-0159">Chromosome partition</keyword>
<evidence type="ECO:0000256" key="8">
    <source>
        <dbReference type="SAM" id="MobiDB-lite"/>
    </source>
</evidence>
<evidence type="ECO:0000256" key="5">
    <source>
        <dbReference type="ARBA" id="ARBA00022829"/>
    </source>
</evidence>
<evidence type="ECO:0000256" key="2">
    <source>
        <dbReference type="ARBA" id="ARBA00008585"/>
    </source>
</evidence>
<dbReference type="Pfam" id="PF10345">
    <property type="entry name" value="Cohesin_load"/>
    <property type="match status" value="1"/>
</dbReference>
<feature type="region of interest" description="Disordered" evidence="8">
    <location>
        <begin position="1"/>
        <end position="33"/>
    </location>
</feature>
<evidence type="ECO:0000256" key="4">
    <source>
        <dbReference type="ARBA" id="ARBA00022776"/>
    </source>
</evidence>